<dbReference type="GeneID" id="7195297"/>
<reference evidence="4" key="2">
    <citation type="submission" date="2008-08" db="EMBL/GenBank/DDBJ databases">
        <authorList>
            <consortium name="Diatom Consortium"/>
            <person name="Grigoriev I."/>
            <person name="Grimwood J."/>
            <person name="Kuo A."/>
            <person name="Otillar R.P."/>
            <person name="Salamov A."/>
            <person name="Detter J.C."/>
            <person name="Lindquist E."/>
            <person name="Shapiro H."/>
            <person name="Lucas S."/>
            <person name="Glavina del Rio T."/>
            <person name="Pitluck S."/>
            <person name="Rokhsar D."/>
            <person name="Bowler C."/>
        </authorList>
    </citation>
    <scope>GENOME REANNOTATION</scope>
    <source>
        <strain evidence="4">CCAP 1055/1</strain>
    </source>
</reference>
<dbReference type="Pfam" id="PF03171">
    <property type="entry name" value="2OG-FeII_Oxy"/>
    <property type="match status" value="1"/>
</dbReference>
<dbReference type="Gene3D" id="2.60.120.330">
    <property type="entry name" value="B-lactam Antibiotic, Isopenicillin N Synthase, Chain"/>
    <property type="match status" value="1"/>
</dbReference>
<sequence length="454" mass="51146">MTALHGWKTSWRGVILHVALLLESNAWLATYSTRCQNRAIACFNRDWEKSTSIDQVSWVTNEHVSSSGTAPGTPLEWYNDLIDRRLEEADEFPIEPQESLEDGENVPLIGFLDLLHMAFAAATSATMRAKRRDFVSTVQNAGGYCIVKLEDPELSVVEGMWDGIDEIFARPRHKDTAVTGATQLELRHQTLTREDTTELHQNSGYKFVQISLIDNSIPYLADSVGKQSAEQAGRVYQLFSLLAKAFASVSYAGSSTESEHVANKGDPKQASNLLTKMLDDPGKPFSGTFHRLAKYVPVLEEEEWSESLRSHCDWTLATPIPVSATAGLEIFNPTSQTWIRPEQTAKSLWEHENGEHRPTDDKRWHSRYVIVMTGKWLELISKGEISSCIHRVVSVRGENSRLSAPFFMRPRPQVFSDAEAVQFKNRTSGNIESMQAIGEYLLQKYGTDSEYIER</sequence>
<dbReference type="InterPro" id="IPR044861">
    <property type="entry name" value="IPNS-like_FE2OG_OXY"/>
</dbReference>
<name>B7G9B4_PHATC</name>
<dbReference type="EMBL" id="CM000622">
    <property type="protein sequence ID" value="EEC44788.1"/>
    <property type="molecule type" value="Genomic_DNA"/>
</dbReference>
<keyword evidence="1" id="KW-0732">Signal</keyword>
<dbReference type="AlphaFoldDB" id="B7G9B4"/>
<reference evidence="3 4" key="1">
    <citation type="journal article" date="2008" name="Nature">
        <title>The Phaeodactylum genome reveals the evolutionary history of diatom genomes.</title>
        <authorList>
            <person name="Bowler C."/>
            <person name="Allen A.E."/>
            <person name="Badger J.H."/>
            <person name="Grimwood J."/>
            <person name="Jabbari K."/>
            <person name="Kuo A."/>
            <person name="Maheswari U."/>
            <person name="Martens C."/>
            <person name="Maumus F."/>
            <person name="Otillar R.P."/>
            <person name="Rayko E."/>
            <person name="Salamov A."/>
            <person name="Vandepoele K."/>
            <person name="Beszteri B."/>
            <person name="Gruber A."/>
            <person name="Heijde M."/>
            <person name="Katinka M."/>
            <person name="Mock T."/>
            <person name="Valentin K."/>
            <person name="Verret F."/>
            <person name="Berges J.A."/>
            <person name="Brownlee C."/>
            <person name="Cadoret J.P."/>
            <person name="Chiovitti A."/>
            <person name="Choi C.J."/>
            <person name="Coesel S."/>
            <person name="De Martino A."/>
            <person name="Detter J.C."/>
            <person name="Durkin C."/>
            <person name="Falciatore A."/>
            <person name="Fournet J."/>
            <person name="Haruta M."/>
            <person name="Huysman M.J."/>
            <person name="Jenkins B.D."/>
            <person name="Jiroutova K."/>
            <person name="Jorgensen R.E."/>
            <person name="Joubert Y."/>
            <person name="Kaplan A."/>
            <person name="Kroger N."/>
            <person name="Kroth P.G."/>
            <person name="La Roche J."/>
            <person name="Lindquist E."/>
            <person name="Lommer M."/>
            <person name="Martin-Jezequel V."/>
            <person name="Lopez P.J."/>
            <person name="Lucas S."/>
            <person name="Mangogna M."/>
            <person name="McGinnis K."/>
            <person name="Medlin L.K."/>
            <person name="Montsant A."/>
            <person name="Oudot-Le Secq M.P."/>
            <person name="Napoli C."/>
            <person name="Obornik M."/>
            <person name="Parker M.S."/>
            <person name="Petit J.L."/>
            <person name="Porcel B.M."/>
            <person name="Poulsen N."/>
            <person name="Robison M."/>
            <person name="Rychlewski L."/>
            <person name="Rynearson T.A."/>
            <person name="Schmutz J."/>
            <person name="Shapiro H."/>
            <person name="Siaut M."/>
            <person name="Stanley M."/>
            <person name="Sussman M.R."/>
            <person name="Taylor A.R."/>
            <person name="Vardi A."/>
            <person name="von Dassow P."/>
            <person name="Vyverman W."/>
            <person name="Willis A."/>
            <person name="Wyrwicz L.S."/>
            <person name="Rokhsar D.S."/>
            <person name="Weissenbach J."/>
            <person name="Armbrust E.V."/>
            <person name="Green B.R."/>
            <person name="Van de Peer Y."/>
            <person name="Grigoriev I.V."/>
        </authorList>
    </citation>
    <scope>NUCLEOTIDE SEQUENCE [LARGE SCALE GENOMIC DNA]</scope>
    <source>
        <strain evidence="3 4">CCAP 1055/1</strain>
    </source>
</reference>
<feature type="chain" id="PRO_5002855966" description="Isopenicillin N synthase-like Fe(2+) 2OG dioxygenase domain-containing protein" evidence="1">
    <location>
        <begin position="27"/>
        <end position="454"/>
    </location>
</feature>
<dbReference type="PaxDb" id="2850-Phatr49046"/>
<feature type="signal peptide" evidence="1">
    <location>
        <begin position="1"/>
        <end position="26"/>
    </location>
</feature>
<dbReference type="Proteomes" id="UP000000759">
    <property type="component" value="Chromosome 20"/>
</dbReference>
<dbReference type="HOGENOM" id="CLU_603377_0_0_1"/>
<protein>
    <recommendedName>
        <fullName evidence="2">Isopenicillin N synthase-like Fe(2+) 2OG dioxygenase domain-containing protein</fullName>
    </recommendedName>
</protein>
<dbReference type="SUPFAM" id="SSF51197">
    <property type="entry name" value="Clavaminate synthase-like"/>
    <property type="match status" value="1"/>
</dbReference>
<evidence type="ECO:0000256" key="1">
    <source>
        <dbReference type="SAM" id="SignalP"/>
    </source>
</evidence>
<evidence type="ECO:0000259" key="2">
    <source>
        <dbReference type="Pfam" id="PF03171"/>
    </source>
</evidence>
<dbReference type="InterPro" id="IPR027443">
    <property type="entry name" value="IPNS-like_sf"/>
</dbReference>
<dbReference type="RefSeq" id="XP_002183606.1">
    <property type="nucleotide sequence ID" value="XM_002183570.1"/>
</dbReference>
<accession>B7G9B4</accession>
<keyword evidence="4" id="KW-1185">Reference proteome</keyword>
<feature type="domain" description="Isopenicillin N synthase-like Fe(2+) 2OG dioxygenase" evidence="2">
    <location>
        <begin position="367"/>
        <end position="410"/>
    </location>
</feature>
<gene>
    <name evidence="3" type="ORF">PHATRDRAFT_49046</name>
</gene>
<evidence type="ECO:0000313" key="4">
    <source>
        <dbReference type="Proteomes" id="UP000000759"/>
    </source>
</evidence>
<dbReference type="KEGG" id="pti:PHATRDRAFT_49046"/>
<proteinExistence type="predicted"/>
<dbReference type="InParanoid" id="B7G9B4"/>
<evidence type="ECO:0000313" key="3">
    <source>
        <dbReference type="EMBL" id="EEC44788.1"/>
    </source>
</evidence>
<organism evidence="3 4">
    <name type="scientific">Phaeodactylum tricornutum (strain CCAP 1055/1)</name>
    <dbReference type="NCBI Taxonomy" id="556484"/>
    <lineage>
        <taxon>Eukaryota</taxon>
        <taxon>Sar</taxon>
        <taxon>Stramenopiles</taxon>
        <taxon>Ochrophyta</taxon>
        <taxon>Bacillariophyta</taxon>
        <taxon>Bacillariophyceae</taxon>
        <taxon>Bacillariophycidae</taxon>
        <taxon>Naviculales</taxon>
        <taxon>Phaeodactylaceae</taxon>
        <taxon>Phaeodactylum</taxon>
    </lineage>
</organism>
<dbReference type="eggNOG" id="ENOG502T3GB">
    <property type="taxonomic scope" value="Eukaryota"/>
</dbReference>
<dbReference type="OrthoDB" id="48840at2759"/>